<protein>
    <submittedName>
        <fullName evidence="1">ABC transporter, solute-binding protein</fullName>
    </submittedName>
</protein>
<name>C0W5M0_9ACTO</name>
<proteinExistence type="predicted"/>
<reference evidence="1 2" key="1">
    <citation type="submission" date="2009-01" db="EMBL/GenBank/DDBJ databases">
        <authorList>
            <person name="Qin X."/>
            <person name="Bachman B."/>
            <person name="Battles P."/>
            <person name="Bell A."/>
            <person name="Bess C."/>
            <person name="Bickham C."/>
            <person name="Chaboub L."/>
            <person name="Chen D."/>
            <person name="Coyle M."/>
            <person name="Deiros D.R."/>
            <person name="Dinh H."/>
            <person name="Forbes L."/>
            <person name="Fowler G."/>
            <person name="Francisco L."/>
            <person name="Fu Q."/>
            <person name="Gubbala S."/>
            <person name="Hale W."/>
            <person name="Han Y."/>
            <person name="Hemphill L."/>
            <person name="Highlander S.K."/>
            <person name="Hirani K."/>
            <person name="Hogues M."/>
            <person name="Jackson L."/>
            <person name="Jakkamsetti A."/>
            <person name="Javaid M."/>
            <person name="Jiang H."/>
            <person name="Korchina V."/>
            <person name="Kovar C."/>
            <person name="Lara F."/>
            <person name="Lee S."/>
            <person name="Mata R."/>
            <person name="Mathew T."/>
            <person name="Moen C."/>
            <person name="Morales K."/>
            <person name="Munidasa M."/>
            <person name="Nazareth L."/>
            <person name="Ngo R."/>
            <person name="Nguyen L."/>
            <person name="Okwuonu G."/>
            <person name="Ongeri F."/>
            <person name="Patil S."/>
            <person name="Petrosino J."/>
            <person name="Pham C."/>
            <person name="Pham P."/>
            <person name="Pu L.-L."/>
            <person name="Puazo M."/>
            <person name="Raj R."/>
            <person name="Reid J."/>
            <person name="Rouhana J."/>
            <person name="Saada N."/>
            <person name="Shang Y."/>
            <person name="Simmons D."/>
            <person name="Thornton R."/>
            <person name="Warren J."/>
            <person name="Weissenberger G."/>
            <person name="Zhang J."/>
            <person name="Zhang L."/>
            <person name="Zhou C."/>
            <person name="Zhu D."/>
            <person name="Muzny D."/>
            <person name="Worley K."/>
            <person name="Gibbs R."/>
        </authorList>
    </citation>
    <scope>NUCLEOTIDE SEQUENCE [LARGE SCALE GENOMIC DNA]</scope>
    <source>
        <strain evidence="1 2">DSM 15434</strain>
    </source>
</reference>
<dbReference type="PANTHER" id="PTHR43649">
    <property type="entry name" value="ARABINOSE-BINDING PROTEIN-RELATED"/>
    <property type="match status" value="1"/>
</dbReference>
<dbReference type="PANTHER" id="PTHR43649:SF12">
    <property type="entry name" value="DIACETYLCHITOBIOSE BINDING PROTEIN DASA"/>
    <property type="match status" value="1"/>
</dbReference>
<dbReference type="InterPro" id="IPR006059">
    <property type="entry name" value="SBP"/>
</dbReference>
<accession>C0W5M0</accession>
<dbReference type="Pfam" id="PF01547">
    <property type="entry name" value="SBP_bac_1"/>
    <property type="match status" value="1"/>
</dbReference>
<dbReference type="AlphaFoldDB" id="C0W5M0"/>
<dbReference type="HOGENOM" id="CLU_031285_12_1_11"/>
<dbReference type="InterPro" id="IPR050490">
    <property type="entry name" value="Bact_solute-bd_prot1"/>
</dbReference>
<dbReference type="SUPFAM" id="SSF53850">
    <property type="entry name" value="Periplasmic binding protein-like II"/>
    <property type="match status" value="1"/>
</dbReference>
<dbReference type="EMBL" id="ACFH01000088">
    <property type="protein sequence ID" value="EEH65972.1"/>
    <property type="molecule type" value="Genomic_DNA"/>
</dbReference>
<evidence type="ECO:0000313" key="2">
    <source>
        <dbReference type="Proteomes" id="UP000004778"/>
    </source>
</evidence>
<organism evidence="1 2">
    <name type="scientific">Actinomyces urogenitalis DSM 15434</name>
    <dbReference type="NCBI Taxonomy" id="525246"/>
    <lineage>
        <taxon>Bacteria</taxon>
        <taxon>Bacillati</taxon>
        <taxon>Actinomycetota</taxon>
        <taxon>Actinomycetes</taxon>
        <taxon>Actinomycetales</taxon>
        <taxon>Actinomycetaceae</taxon>
        <taxon>Actinomyces</taxon>
    </lineage>
</organism>
<comment type="caution">
    <text evidence="1">The sequence shown here is derived from an EMBL/GenBank/DDBJ whole genome shotgun (WGS) entry which is preliminary data.</text>
</comment>
<keyword evidence="2" id="KW-1185">Reference proteome</keyword>
<dbReference type="Proteomes" id="UP000004778">
    <property type="component" value="Unassembled WGS sequence"/>
</dbReference>
<evidence type="ECO:0000313" key="1">
    <source>
        <dbReference type="EMBL" id="EEH65972.1"/>
    </source>
</evidence>
<gene>
    <name evidence="1" type="ORF">HMPREF0058_1164</name>
</gene>
<dbReference type="eggNOG" id="COG1653">
    <property type="taxonomic scope" value="Bacteria"/>
</dbReference>
<sequence length="396" mass="44201">MKAPFEKSYSDYQLQLTHQTGGDLEKKLRTALQAGQGPDIVVTPGPSYALQYVKAGMLENLTEWAEEISLKDRLVPWAYESGFYDGGLYSVPAEMETMLLFYNSDVFEKYGWGVPKNRNDLEAVASEAMSAGITPFAGGNQDWRAAVEWLMTSFWNSYAGPEALSKALRGEKPWTDAEFVEPVALLRDYFDKGWFQGSAKNYFATNGDDFRAEFGAGKAAMNIEGSWFLYSAEKFFDNPDGWDWTAMPPLSEAVQGDVYPLAVGSTFSVNAKSKIKNGAQSFIDWYFAEPGNGTKWNQALPAAIKPQVTAESELPSEMDERVRRLILDLVGEGSQATFGFATWTFWPPRTNTVIWEQLQRVLDGTVDPEDYMSVVAETFTQELDEGTVPKAFDPSK</sequence>
<dbReference type="Gene3D" id="3.40.190.10">
    <property type="entry name" value="Periplasmic binding protein-like II"/>
    <property type="match status" value="2"/>
</dbReference>